<feature type="transmembrane region" description="Helical" evidence="8">
    <location>
        <begin position="360"/>
        <end position="379"/>
    </location>
</feature>
<dbReference type="InterPro" id="IPR038731">
    <property type="entry name" value="RgtA/B/C-like"/>
</dbReference>
<feature type="transmembrane region" description="Helical" evidence="8">
    <location>
        <begin position="309"/>
        <end position="330"/>
    </location>
</feature>
<dbReference type="EMBL" id="VRMG01000004">
    <property type="protein sequence ID" value="TXN32115.1"/>
    <property type="molecule type" value="Genomic_DNA"/>
</dbReference>
<evidence type="ECO:0000256" key="7">
    <source>
        <dbReference type="ARBA" id="ARBA00023136"/>
    </source>
</evidence>
<keyword evidence="11" id="KW-1185">Reference proteome</keyword>
<reference evidence="10 11" key="1">
    <citation type="submission" date="2019-08" db="EMBL/GenBank/DDBJ databases">
        <title>Bacterial whole genome sequence for Glaciihabitans sp. CHu50b-6-2.</title>
        <authorList>
            <person name="Jin L."/>
        </authorList>
    </citation>
    <scope>NUCLEOTIDE SEQUENCE [LARGE SCALE GENOMIC DNA]</scope>
    <source>
        <strain evidence="10 11">CHu50b-6-2</strain>
    </source>
</reference>
<feature type="transmembrane region" description="Helical" evidence="8">
    <location>
        <begin position="177"/>
        <end position="206"/>
    </location>
</feature>
<evidence type="ECO:0000256" key="3">
    <source>
        <dbReference type="ARBA" id="ARBA00022676"/>
    </source>
</evidence>
<keyword evidence="3" id="KW-0328">Glycosyltransferase</keyword>
<feature type="transmembrane region" description="Helical" evidence="8">
    <location>
        <begin position="99"/>
        <end position="121"/>
    </location>
</feature>
<feature type="transmembrane region" description="Helical" evidence="8">
    <location>
        <begin position="66"/>
        <end position="87"/>
    </location>
</feature>
<evidence type="ECO:0000256" key="5">
    <source>
        <dbReference type="ARBA" id="ARBA00022692"/>
    </source>
</evidence>
<keyword evidence="4" id="KW-0808">Transferase</keyword>
<evidence type="ECO:0000256" key="6">
    <source>
        <dbReference type="ARBA" id="ARBA00022989"/>
    </source>
</evidence>
<feature type="transmembrane region" description="Helical" evidence="8">
    <location>
        <begin position="218"/>
        <end position="240"/>
    </location>
</feature>
<dbReference type="GO" id="GO:0009103">
    <property type="term" value="P:lipopolysaccharide biosynthetic process"/>
    <property type="evidence" value="ECO:0007669"/>
    <property type="project" value="UniProtKB-ARBA"/>
</dbReference>
<keyword evidence="5 8" id="KW-0812">Transmembrane</keyword>
<keyword evidence="7 8" id="KW-0472">Membrane</keyword>
<protein>
    <recommendedName>
        <fullName evidence="9">Glycosyltransferase RgtA/B/C/D-like domain-containing protein</fullName>
    </recommendedName>
</protein>
<feature type="domain" description="Glycosyltransferase RgtA/B/C/D-like" evidence="9">
    <location>
        <begin position="86"/>
        <end position="238"/>
    </location>
</feature>
<accession>A0A5C8UWR3</accession>
<name>A0A5C8UWR3_9MICO</name>
<keyword evidence="2" id="KW-1003">Cell membrane</keyword>
<evidence type="ECO:0000256" key="1">
    <source>
        <dbReference type="ARBA" id="ARBA00004651"/>
    </source>
</evidence>
<evidence type="ECO:0000256" key="2">
    <source>
        <dbReference type="ARBA" id="ARBA00022475"/>
    </source>
</evidence>
<feature type="transmembrane region" description="Helical" evidence="8">
    <location>
        <begin position="127"/>
        <end position="144"/>
    </location>
</feature>
<dbReference type="InterPro" id="IPR050297">
    <property type="entry name" value="LipidA_mod_glycosyltrf_83"/>
</dbReference>
<keyword evidence="6 8" id="KW-1133">Transmembrane helix</keyword>
<organism evidence="10 11">
    <name type="scientific">Lacisediminihabitans profunda</name>
    <dbReference type="NCBI Taxonomy" id="2594790"/>
    <lineage>
        <taxon>Bacteria</taxon>
        <taxon>Bacillati</taxon>
        <taxon>Actinomycetota</taxon>
        <taxon>Actinomycetes</taxon>
        <taxon>Micrococcales</taxon>
        <taxon>Microbacteriaceae</taxon>
        <taxon>Lacisediminihabitans</taxon>
    </lineage>
</organism>
<evidence type="ECO:0000256" key="4">
    <source>
        <dbReference type="ARBA" id="ARBA00022679"/>
    </source>
</evidence>
<gene>
    <name evidence="10" type="ORF">FVP33_04155</name>
</gene>
<feature type="transmembrane region" description="Helical" evidence="8">
    <location>
        <begin position="260"/>
        <end position="288"/>
    </location>
</feature>
<evidence type="ECO:0000313" key="10">
    <source>
        <dbReference type="EMBL" id="TXN32115.1"/>
    </source>
</evidence>
<comment type="caution">
    <text evidence="10">The sequence shown here is derived from an EMBL/GenBank/DDBJ whole genome shotgun (WGS) entry which is preliminary data.</text>
</comment>
<comment type="subcellular location">
    <subcellularLocation>
        <location evidence="1">Cell membrane</location>
        <topology evidence="1">Multi-pass membrane protein</topology>
    </subcellularLocation>
</comment>
<proteinExistence type="predicted"/>
<feature type="transmembrane region" description="Helical" evidence="8">
    <location>
        <begin position="151"/>
        <end position="171"/>
    </location>
</feature>
<evidence type="ECO:0000259" key="9">
    <source>
        <dbReference type="Pfam" id="PF13231"/>
    </source>
</evidence>
<dbReference type="Pfam" id="PF13231">
    <property type="entry name" value="PMT_2"/>
    <property type="match status" value="1"/>
</dbReference>
<dbReference type="GO" id="GO:0016763">
    <property type="term" value="F:pentosyltransferase activity"/>
    <property type="evidence" value="ECO:0007669"/>
    <property type="project" value="TreeGrafter"/>
</dbReference>
<dbReference type="AlphaFoldDB" id="A0A5C8UWR3"/>
<dbReference type="PANTHER" id="PTHR33908:SF3">
    <property type="entry name" value="UNDECAPRENYL PHOSPHATE-ALPHA-4-AMINO-4-DEOXY-L-ARABINOSE ARABINOSYL TRANSFERASE"/>
    <property type="match status" value="1"/>
</dbReference>
<dbReference type="GO" id="GO:0010041">
    <property type="term" value="P:response to iron(III) ion"/>
    <property type="evidence" value="ECO:0007669"/>
    <property type="project" value="TreeGrafter"/>
</dbReference>
<evidence type="ECO:0000256" key="8">
    <source>
        <dbReference type="SAM" id="Phobius"/>
    </source>
</evidence>
<dbReference type="Proteomes" id="UP000321379">
    <property type="component" value="Unassembled WGS sequence"/>
</dbReference>
<sequence>MSGEVPSKRKARMNHRSTAAARLPRGFGWLTAALGAAAAVLSATGSWVPSLWGDEAASLLSAQRPLPSLFVMLGHVDAVHGAYYLLLHGWIRLAGTTPFALRLPSAIAVGLAVAAVTLIAARLRSPRLAVAAGIICCIVPRVTYMGEEARSYAVSAAVAAWLTYLLVEIVRRRYPPAWLWVAYGAFLAAGVYLFLFLGLLVVAHGIVLAASRVGRATLIRWTVACAAALLAASPLVFWAIDERRQIAYLASRTEVSFGTLSVSLWFGSVEFAVIAWLLIIVALAVPLVAHIRRRDRASRPPPHLPSVELVAATWLLVPSIILVTSQFFVADFTARYLSYCAPAAALLIACGVDRLASRRGWAITAAVAAVVGLAVPAYLAQRGPYSKNDSDWSAISATLGARAQAGDAVAFDESVRPSRRPRLALRTYPAGFAGLEDVMLETPYYRNTSWPDRVHSLATTASLGRLAAVDRLWLVEYATPTHIDSYGIDTLAGLGFARTAEYRTHRSVIILFTRQPTSGR</sequence>
<evidence type="ECO:0000313" key="11">
    <source>
        <dbReference type="Proteomes" id="UP000321379"/>
    </source>
</evidence>
<dbReference type="PANTHER" id="PTHR33908">
    <property type="entry name" value="MANNOSYLTRANSFERASE YKCB-RELATED"/>
    <property type="match status" value="1"/>
</dbReference>
<dbReference type="GO" id="GO:0005886">
    <property type="term" value="C:plasma membrane"/>
    <property type="evidence" value="ECO:0007669"/>
    <property type="project" value="UniProtKB-SubCell"/>
</dbReference>